<dbReference type="RefSeq" id="XP_018139010.1">
    <property type="nucleotide sequence ID" value="XM_018281892.1"/>
</dbReference>
<dbReference type="GeneID" id="28845886"/>
<dbReference type="AlphaFoldDB" id="A0A179F797"/>
<name>A0A179F797_METCM</name>
<gene>
    <name evidence="2" type="ORF">VFPPC_02204</name>
</gene>
<evidence type="ECO:0000313" key="2">
    <source>
        <dbReference type="EMBL" id="OAQ61201.1"/>
    </source>
</evidence>
<dbReference type="KEGG" id="pchm:VFPPC_02204"/>
<organism evidence="2 3">
    <name type="scientific">Pochonia chlamydosporia 170</name>
    <dbReference type="NCBI Taxonomy" id="1380566"/>
    <lineage>
        <taxon>Eukaryota</taxon>
        <taxon>Fungi</taxon>
        <taxon>Dikarya</taxon>
        <taxon>Ascomycota</taxon>
        <taxon>Pezizomycotina</taxon>
        <taxon>Sordariomycetes</taxon>
        <taxon>Hypocreomycetidae</taxon>
        <taxon>Hypocreales</taxon>
        <taxon>Clavicipitaceae</taxon>
        <taxon>Pochonia</taxon>
    </lineage>
</organism>
<sequence length="185" mass="20705">MGQFSYLDTDSERLPEGLTRVGYDADTGIYSFQDKHGDYWEGSPGCQYGTLRRVHSSPQQSPLDAEGDKWEWERMKVDHDIDQYEYTSYEDLNAQGGAIEEEELKLAGSPDKSQAQGRFSTLSRWARTLRRFSVSSVTAGNHTDGRSATCGNPPQSKGDDEVAGEKHTLKRAVTFDEILASKKQT</sequence>
<comment type="caution">
    <text evidence="2">The sequence shown here is derived from an EMBL/GenBank/DDBJ whole genome shotgun (WGS) entry which is preliminary data.</text>
</comment>
<dbReference type="OrthoDB" id="2107166at2759"/>
<protein>
    <submittedName>
        <fullName evidence="2">Uncharacterized protein</fullName>
    </submittedName>
</protein>
<feature type="region of interest" description="Disordered" evidence="1">
    <location>
        <begin position="136"/>
        <end position="164"/>
    </location>
</feature>
<accession>A0A179F797</accession>
<evidence type="ECO:0000313" key="3">
    <source>
        <dbReference type="Proteomes" id="UP000078397"/>
    </source>
</evidence>
<evidence type="ECO:0000256" key="1">
    <source>
        <dbReference type="SAM" id="MobiDB-lite"/>
    </source>
</evidence>
<proteinExistence type="predicted"/>
<dbReference type="EMBL" id="LSBJ02000001">
    <property type="protein sequence ID" value="OAQ61201.1"/>
    <property type="molecule type" value="Genomic_DNA"/>
</dbReference>
<dbReference type="Proteomes" id="UP000078397">
    <property type="component" value="Unassembled WGS sequence"/>
</dbReference>
<reference evidence="2 3" key="1">
    <citation type="journal article" date="2016" name="PLoS Pathog.">
        <title>Biosynthesis of antibiotic leucinostatins in bio-control fungus Purpureocillium lilacinum and their inhibition on phytophthora revealed by genome mining.</title>
        <authorList>
            <person name="Wang G."/>
            <person name="Liu Z."/>
            <person name="Lin R."/>
            <person name="Li E."/>
            <person name="Mao Z."/>
            <person name="Ling J."/>
            <person name="Yang Y."/>
            <person name="Yin W.B."/>
            <person name="Xie B."/>
        </authorList>
    </citation>
    <scope>NUCLEOTIDE SEQUENCE [LARGE SCALE GENOMIC DNA]</scope>
    <source>
        <strain evidence="2">170</strain>
    </source>
</reference>
<keyword evidence="3" id="KW-1185">Reference proteome</keyword>